<evidence type="ECO:0000313" key="1">
    <source>
        <dbReference type="EMBL" id="ORY05237.1"/>
    </source>
</evidence>
<accession>A0A1Y1Z5I5</accession>
<dbReference type="AlphaFoldDB" id="A0A1Y1Z5I5"/>
<organism evidence="1 2">
    <name type="scientific">Basidiobolus meristosporus CBS 931.73</name>
    <dbReference type="NCBI Taxonomy" id="1314790"/>
    <lineage>
        <taxon>Eukaryota</taxon>
        <taxon>Fungi</taxon>
        <taxon>Fungi incertae sedis</taxon>
        <taxon>Zoopagomycota</taxon>
        <taxon>Entomophthoromycotina</taxon>
        <taxon>Basidiobolomycetes</taxon>
        <taxon>Basidiobolales</taxon>
        <taxon>Basidiobolaceae</taxon>
        <taxon>Basidiobolus</taxon>
    </lineage>
</organism>
<proteinExistence type="predicted"/>
<sequence length="109" mass="12248">MSARIAAFTTLAKASGLVSLKRVAMRTAPMATVRSRNLTNLFTVPLEDHERVVFERAENEYMKGVLNADDVDWNNQAMYTLDPLAPVNPMIDHSEAPIEDLWDDLISEN</sequence>
<dbReference type="Proteomes" id="UP000193498">
    <property type="component" value="Unassembled WGS sequence"/>
</dbReference>
<gene>
    <name evidence="1" type="ORF">K493DRAFT_311062</name>
</gene>
<evidence type="ECO:0000313" key="2">
    <source>
        <dbReference type="Proteomes" id="UP000193498"/>
    </source>
</evidence>
<keyword evidence="2" id="KW-1185">Reference proteome</keyword>
<dbReference type="InParanoid" id="A0A1Y1Z5I5"/>
<protein>
    <submittedName>
        <fullName evidence="1">Uncharacterized protein</fullName>
    </submittedName>
</protein>
<name>A0A1Y1Z5I5_9FUNG</name>
<comment type="caution">
    <text evidence="1">The sequence shown here is derived from an EMBL/GenBank/DDBJ whole genome shotgun (WGS) entry which is preliminary data.</text>
</comment>
<dbReference type="EMBL" id="MCFE01000027">
    <property type="protein sequence ID" value="ORY05237.1"/>
    <property type="molecule type" value="Genomic_DNA"/>
</dbReference>
<reference evidence="1 2" key="1">
    <citation type="submission" date="2016-07" db="EMBL/GenBank/DDBJ databases">
        <title>Pervasive Adenine N6-methylation of Active Genes in Fungi.</title>
        <authorList>
            <consortium name="DOE Joint Genome Institute"/>
            <person name="Mondo S.J."/>
            <person name="Dannebaum R.O."/>
            <person name="Kuo R.C."/>
            <person name="Labutti K."/>
            <person name="Haridas S."/>
            <person name="Kuo A."/>
            <person name="Salamov A."/>
            <person name="Ahrendt S.R."/>
            <person name="Lipzen A."/>
            <person name="Sullivan W."/>
            <person name="Andreopoulos W.B."/>
            <person name="Clum A."/>
            <person name="Lindquist E."/>
            <person name="Daum C."/>
            <person name="Ramamoorthy G.K."/>
            <person name="Gryganskyi A."/>
            <person name="Culley D."/>
            <person name="Magnuson J.K."/>
            <person name="James T.Y."/>
            <person name="O'Malley M.A."/>
            <person name="Stajich J.E."/>
            <person name="Spatafora J.W."/>
            <person name="Visel A."/>
            <person name="Grigoriev I.V."/>
        </authorList>
    </citation>
    <scope>NUCLEOTIDE SEQUENCE [LARGE SCALE GENOMIC DNA]</scope>
    <source>
        <strain evidence="1 2">CBS 931.73</strain>
    </source>
</reference>